<dbReference type="AlphaFoldDB" id="A0A2T2WHV5"/>
<evidence type="ECO:0000259" key="1">
    <source>
        <dbReference type="Pfam" id="PF12323"/>
    </source>
</evidence>
<dbReference type="EMBL" id="PXYV01000027">
    <property type="protein sequence ID" value="PSR21814.1"/>
    <property type="molecule type" value="Genomic_DNA"/>
</dbReference>
<protein>
    <recommendedName>
        <fullName evidence="1">Transposase putative helix-turn-helix domain-containing protein</fullName>
    </recommendedName>
</protein>
<evidence type="ECO:0000313" key="3">
    <source>
        <dbReference type="Proteomes" id="UP000241848"/>
    </source>
</evidence>
<gene>
    <name evidence="2" type="ORF">C7B45_09480</name>
</gene>
<dbReference type="Proteomes" id="UP000241848">
    <property type="component" value="Unassembled WGS sequence"/>
</dbReference>
<proteinExistence type="predicted"/>
<evidence type="ECO:0000313" key="2">
    <source>
        <dbReference type="EMBL" id="PSR21814.1"/>
    </source>
</evidence>
<feature type="domain" description="Transposase putative helix-turn-helix" evidence="1">
    <location>
        <begin position="14"/>
        <end position="38"/>
    </location>
</feature>
<name>A0A2T2WHV5_9FIRM</name>
<accession>A0A2T2WHV5</accession>
<dbReference type="Pfam" id="PF12323">
    <property type="entry name" value="HTH_OrfB_IS605"/>
    <property type="match status" value="1"/>
</dbReference>
<comment type="caution">
    <text evidence="2">The sequence shown here is derived from an EMBL/GenBank/DDBJ whole genome shotgun (WGS) entry which is preliminary data.</text>
</comment>
<organism evidence="2 3">
    <name type="scientific">Sulfobacillus acidophilus</name>
    <dbReference type="NCBI Taxonomy" id="53633"/>
    <lineage>
        <taxon>Bacteria</taxon>
        <taxon>Bacillati</taxon>
        <taxon>Bacillota</taxon>
        <taxon>Clostridia</taxon>
        <taxon>Eubacteriales</taxon>
        <taxon>Clostridiales Family XVII. Incertae Sedis</taxon>
        <taxon>Sulfobacillus</taxon>
    </lineage>
</organism>
<dbReference type="InterPro" id="IPR021027">
    <property type="entry name" value="Transposase_put_HTH"/>
</dbReference>
<sequence length="40" mass="4529">MRVSEDGASTSIVRAYRYGLDPTDKQVAFLYRQFGCARSL</sequence>
<reference evidence="2 3" key="1">
    <citation type="journal article" date="2014" name="BMC Genomics">
        <title>Comparison of environmental and isolate Sulfobacillus genomes reveals diverse carbon, sulfur, nitrogen, and hydrogen metabolisms.</title>
        <authorList>
            <person name="Justice N.B."/>
            <person name="Norman A."/>
            <person name="Brown C.T."/>
            <person name="Singh A."/>
            <person name="Thomas B.C."/>
            <person name="Banfield J.F."/>
        </authorList>
    </citation>
    <scope>NUCLEOTIDE SEQUENCE [LARGE SCALE GENOMIC DNA]</scope>
    <source>
        <strain evidence="2">AMDSBA3</strain>
    </source>
</reference>